<proteinExistence type="predicted"/>
<protein>
    <submittedName>
        <fullName evidence="1">Uncharacterized protein</fullName>
    </submittedName>
</protein>
<sequence>MDFEYGGTVFMSAYINDSEYIYPFPEVISPIDGHLVNCHHQQILTLC</sequence>
<gene>
    <name evidence="1" type="ORF">REJC140_03024</name>
</gene>
<comment type="caution">
    <text evidence="1">The sequence shown here is derived from an EMBL/GenBank/DDBJ whole genome shotgun (WGS) entry which is preliminary data.</text>
</comment>
<organism evidence="1 2">
    <name type="scientific">Pseudorhizobium endolithicum</name>
    <dbReference type="NCBI Taxonomy" id="1191678"/>
    <lineage>
        <taxon>Bacteria</taxon>
        <taxon>Pseudomonadati</taxon>
        <taxon>Pseudomonadota</taxon>
        <taxon>Alphaproteobacteria</taxon>
        <taxon>Hyphomicrobiales</taxon>
        <taxon>Rhizobiaceae</taxon>
        <taxon>Rhizobium/Agrobacterium group</taxon>
        <taxon>Pseudorhizobium</taxon>
    </lineage>
</organism>
<accession>A0ABN7JJC7</accession>
<dbReference type="Proteomes" id="UP000606921">
    <property type="component" value="Unassembled WGS sequence"/>
</dbReference>
<reference evidence="1 2" key="1">
    <citation type="submission" date="2020-11" db="EMBL/GenBank/DDBJ databases">
        <authorList>
            <person name="Lassalle F."/>
        </authorList>
    </citation>
    <scope>NUCLEOTIDE SEQUENCE [LARGE SCALE GENOMIC DNA]</scope>
    <source>
        <strain evidence="1 2">JC140</strain>
    </source>
</reference>
<evidence type="ECO:0000313" key="2">
    <source>
        <dbReference type="Proteomes" id="UP000606921"/>
    </source>
</evidence>
<name>A0ABN7JJC7_9HYPH</name>
<dbReference type="EMBL" id="CABFWF030000010">
    <property type="protein sequence ID" value="CAD7032225.1"/>
    <property type="molecule type" value="Genomic_DNA"/>
</dbReference>
<keyword evidence="2" id="KW-1185">Reference proteome</keyword>
<evidence type="ECO:0000313" key="1">
    <source>
        <dbReference type="EMBL" id="CAD7032225.1"/>
    </source>
</evidence>